<dbReference type="GO" id="GO:0016747">
    <property type="term" value="F:acyltransferase activity, transferring groups other than amino-acyl groups"/>
    <property type="evidence" value="ECO:0007669"/>
    <property type="project" value="InterPro"/>
</dbReference>
<dbReference type="RefSeq" id="WP_073012981.1">
    <property type="nucleotide sequence ID" value="NZ_FQXD01000023.1"/>
</dbReference>
<dbReference type="Pfam" id="PF00583">
    <property type="entry name" value="Acetyltransf_1"/>
    <property type="match status" value="1"/>
</dbReference>
<dbReference type="InterPro" id="IPR016181">
    <property type="entry name" value="Acyl_CoA_acyltransferase"/>
</dbReference>
<sequence length="160" mass="18557">MFNNQVNISGKHSINVSLENNEEFSTFLNTKIREFNNEHSIHHKNVRKKESVQPINIIVTNDEGRWIGGITAEVYWNWLEINDFWFDKKFRDNGLGGSLLSKTEEIALEKGATKVMLTTFEFQARSFYELHGYKVVGEVKDYPPGSSYYSMVKSLNPEKE</sequence>
<feature type="domain" description="N-acetyltransferase" evidence="1">
    <location>
        <begin position="14"/>
        <end position="156"/>
    </location>
</feature>
<dbReference type="PROSITE" id="PS51186">
    <property type="entry name" value="GNAT"/>
    <property type="match status" value="1"/>
</dbReference>
<proteinExistence type="predicted"/>
<gene>
    <name evidence="2" type="ORF">SAMN05421807_12320</name>
</gene>
<name>A0A1M5X8Z7_9BACI</name>
<dbReference type="Proteomes" id="UP000184079">
    <property type="component" value="Unassembled WGS sequence"/>
</dbReference>
<keyword evidence="3" id="KW-1185">Reference proteome</keyword>
<organism evidence="2 3">
    <name type="scientific">Virgibacillus chiguensis</name>
    <dbReference type="NCBI Taxonomy" id="411959"/>
    <lineage>
        <taxon>Bacteria</taxon>
        <taxon>Bacillati</taxon>
        <taxon>Bacillota</taxon>
        <taxon>Bacilli</taxon>
        <taxon>Bacillales</taxon>
        <taxon>Bacillaceae</taxon>
        <taxon>Virgibacillus</taxon>
    </lineage>
</organism>
<dbReference type="EMBL" id="FQXD01000023">
    <property type="protein sequence ID" value="SHH96317.1"/>
    <property type="molecule type" value="Genomic_DNA"/>
</dbReference>
<accession>A0A1M5X8Z7</accession>
<reference evidence="3" key="1">
    <citation type="submission" date="2016-11" db="EMBL/GenBank/DDBJ databases">
        <authorList>
            <person name="Varghese N."/>
            <person name="Submissions S."/>
        </authorList>
    </citation>
    <scope>NUCLEOTIDE SEQUENCE [LARGE SCALE GENOMIC DNA]</scope>
    <source>
        <strain evidence="3">CGMCC 1.6496</strain>
    </source>
</reference>
<protein>
    <submittedName>
        <fullName evidence="2">Acetyltransferase (GNAT) domain-containing protein</fullName>
    </submittedName>
</protein>
<dbReference type="AlphaFoldDB" id="A0A1M5X8Z7"/>
<evidence type="ECO:0000259" key="1">
    <source>
        <dbReference type="PROSITE" id="PS51186"/>
    </source>
</evidence>
<keyword evidence="2" id="KW-0808">Transferase</keyword>
<dbReference type="OrthoDB" id="9787920at2"/>
<evidence type="ECO:0000313" key="2">
    <source>
        <dbReference type="EMBL" id="SHH96317.1"/>
    </source>
</evidence>
<dbReference type="CDD" id="cd04301">
    <property type="entry name" value="NAT_SF"/>
    <property type="match status" value="1"/>
</dbReference>
<dbReference type="SUPFAM" id="SSF55729">
    <property type="entry name" value="Acyl-CoA N-acyltransferases (Nat)"/>
    <property type="match status" value="1"/>
</dbReference>
<dbReference type="Gene3D" id="3.40.630.30">
    <property type="match status" value="1"/>
</dbReference>
<dbReference type="InterPro" id="IPR000182">
    <property type="entry name" value="GNAT_dom"/>
</dbReference>
<evidence type="ECO:0000313" key="3">
    <source>
        <dbReference type="Proteomes" id="UP000184079"/>
    </source>
</evidence>